<evidence type="ECO:0000256" key="7">
    <source>
        <dbReference type="ARBA" id="ARBA00022692"/>
    </source>
</evidence>
<evidence type="ECO:0000256" key="3">
    <source>
        <dbReference type="ARBA" id="ARBA00022475"/>
    </source>
</evidence>
<keyword evidence="7 12" id="KW-0812">Transmembrane</keyword>
<gene>
    <name evidence="15" type="ORF">SAMN05192576_0786</name>
</gene>
<keyword evidence="3" id="KW-1003">Cell membrane</keyword>
<dbReference type="GO" id="GO:0022857">
    <property type="term" value="F:transmembrane transporter activity"/>
    <property type="evidence" value="ECO:0007669"/>
    <property type="project" value="InterPro"/>
</dbReference>
<evidence type="ECO:0000259" key="14">
    <source>
        <dbReference type="Pfam" id="PF00892"/>
    </source>
</evidence>
<dbReference type="PANTHER" id="PTHR30561">
    <property type="entry name" value="SMR FAMILY PROTON-DEPENDENT DRUG EFFLUX TRANSPORTER SUGE"/>
    <property type="match status" value="1"/>
</dbReference>
<dbReference type="InterPro" id="IPR000390">
    <property type="entry name" value="Small_drug/metabolite_transptr"/>
</dbReference>
<dbReference type="GO" id="GO:0009103">
    <property type="term" value="P:lipopolysaccharide biosynthetic process"/>
    <property type="evidence" value="ECO:0007669"/>
    <property type="project" value="UniProtKB-KW"/>
</dbReference>
<dbReference type="PANTHER" id="PTHR30561:SF9">
    <property type="entry name" value="4-AMINO-4-DEOXY-L-ARABINOSE-PHOSPHOUNDECAPRENOL FLIPPASE SUBUNIT ARNF-RELATED"/>
    <property type="match status" value="1"/>
</dbReference>
<organism evidence="15 16">
    <name type="scientific">Nocardioides szechwanensis</name>
    <dbReference type="NCBI Taxonomy" id="1005944"/>
    <lineage>
        <taxon>Bacteria</taxon>
        <taxon>Bacillati</taxon>
        <taxon>Actinomycetota</taxon>
        <taxon>Actinomycetes</taxon>
        <taxon>Propionibacteriales</taxon>
        <taxon>Nocardioidaceae</taxon>
        <taxon>Nocardioides</taxon>
    </lineage>
</organism>
<keyword evidence="10" id="KW-0443">Lipid metabolism</keyword>
<evidence type="ECO:0000256" key="6">
    <source>
        <dbReference type="ARBA" id="ARBA00022556"/>
    </source>
</evidence>
<feature type="chain" id="PRO_5011724682" evidence="13">
    <location>
        <begin position="17"/>
        <end position="287"/>
    </location>
</feature>
<feature type="domain" description="EamA" evidence="14">
    <location>
        <begin position="151"/>
        <end position="285"/>
    </location>
</feature>
<dbReference type="STRING" id="1005944.SAMN05192576_0786"/>
<dbReference type="EMBL" id="FNIC01000001">
    <property type="protein sequence ID" value="SDM72408.1"/>
    <property type="molecule type" value="Genomic_DNA"/>
</dbReference>
<feature type="transmembrane region" description="Helical" evidence="12">
    <location>
        <begin position="244"/>
        <end position="262"/>
    </location>
</feature>
<protein>
    <submittedName>
        <fullName evidence="15">EamA-like transporter family protein</fullName>
    </submittedName>
</protein>
<evidence type="ECO:0000256" key="5">
    <source>
        <dbReference type="ARBA" id="ARBA00022519"/>
    </source>
</evidence>
<comment type="similarity">
    <text evidence="2">Belongs to the EamA transporter family.</text>
</comment>
<feature type="transmembrane region" description="Helical" evidence="12">
    <location>
        <begin position="151"/>
        <end position="168"/>
    </location>
</feature>
<dbReference type="InterPro" id="IPR000620">
    <property type="entry name" value="EamA_dom"/>
</dbReference>
<evidence type="ECO:0000256" key="4">
    <source>
        <dbReference type="ARBA" id="ARBA00022516"/>
    </source>
</evidence>
<dbReference type="RefSeq" id="WP_091022038.1">
    <property type="nucleotide sequence ID" value="NZ_BKAE01000003.1"/>
</dbReference>
<keyword evidence="5" id="KW-0997">Cell inner membrane</keyword>
<keyword evidence="9 12" id="KW-1133">Transmembrane helix</keyword>
<evidence type="ECO:0000313" key="15">
    <source>
        <dbReference type="EMBL" id="SDM72408.1"/>
    </source>
</evidence>
<dbReference type="OrthoDB" id="9783707at2"/>
<dbReference type="InterPro" id="IPR037185">
    <property type="entry name" value="EmrE-like"/>
</dbReference>
<feature type="signal peptide" evidence="13">
    <location>
        <begin position="1"/>
        <end position="16"/>
    </location>
</feature>
<keyword evidence="13" id="KW-0732">Signal</keyword>
<feature type="transmembrane region" description="Helical" evidence="12">
    <location>
        <begin position="120"/>
        <end position="139"/>
    </location>
</feature>
<sequence length="287" mass="29942">MLTAVVLTLLGSVAHAAWNLLASRAHAEDSRVFVWVYSTLSLATMAPAAVVVLALGAELSWALVGASALSALFHTAYAVSLQAAYSRSDLNVTYPVARGLGPVLASAFAVAVLHERLSGWGWLGIAAITVGVAVVSTGAAPEDTRHRRAAGLRWGLLIAAAIASYTLWDAYAVGELGVDPVLYYAVGGVWMFAVLTLMCADRLRLAGPVARRHWRTGVAVAVLSPLAYILVLVALTMAPVSVVAPLRSTSIVISSLAAWWWLGETHGLRRLTGAVVVTAGVAALVLG</sequence>
<evidence type="ECO:0000256" key="8">
    <source>
        <dbReference type="ARBA" id="ARBA00022985"/>
    </source>
</evidence>
<evidence type="ECO:0000256" key="1">
    <source>
        <dbReference type="ARBA" id="ARBA00004651"/>
    </source>
</evidence>
<keyword evidence="11 12" id="KW-0472">Membrane</keyword>
<evidence type="ECO:0000256" key="10">
    <source>
        <dbReference type="ARBA" id="ARBA00023098"/>
    </source>
</evidence>
<dbReference type="Pfam" id="PF00892">
    <property type="entry name" value="EamA"/>
    <property type="match status" value="1"/>
</dbReference>
<keyword evidence="4" id="KW-0444">Lipid biosynthesis</keyword>
<name>A0A1G9VJF3_9ACTN</name>
<evidence type="ECO:0000256" key="2">
    <source>
        <dbReference type="ARBA" id="ARBA00007362"/>
    </source>
</evidence>
<dbReference type="Gene3D" id="1.10.3730.20">
    <property type="match status" value="2"/>
</dbReference>
<evidence type="ECO:0000313" key="16">
    <source>
        <dbReference type="Proteomes" id="UP000199004"/>
    </source>
</evidence>
<dbReference type="SUPFAM" id="SSF103481">
    <property type="entry name" value="Multidrug resistance efflux transporter EmrE"/>
    <property type="match status" value="2"/>
</dbReference>
<keyword evidence="16" id="KW-1185">Reference proteome</keyword>
<evidence type="ECO:0000256" key="11">
    <source>
        <dbReference type="ARBA" id="ARBA00023136"/>
    </source>
</evidence>
<evidence type="ECO:0000256" key="12">
    <source>
        <dbReference type="SAM" id="Phobius"/>
    </source>
</evidence>
<evidence type="ECO:0000256" key="13">
    <source>
        <dbReference type="SAM" id="SignalP"/>
    </source>
</evidence>
<feature type="transmembrane region" description="Helical" evidence="12">
    <location>
        <begin position="180"/>
        <end position="198"/>
    </location>
</feature>
<dbReference type="GO" id="GO:0005886">
    <property type="term" value="C:plasma membrane"/>
    <property type="evidence" value="ECO:0007669"/>
    <property type="project" value="UniProtKB-SubCell"/>
</dbReference>
<feature type="transmembrane region" description="Helical" evidence="12">
    <location>
        <begin position="218"/>
        <end position="238"/>
    </location>
</feature>
<proteinExistence type="inferred from homology"/>
<accession>A0A1G9VJF3</accession>
<evidence type="ECO:0000256" key="9">
    <source>
        <dbReference type="ARBA" id="ARBA00022989"/>
    </source>
</evidence>
<dbReference type="AlphaFoldDB" id="A0A1G9VJF3"/>
<keyword evidence="8" id="KW-0448">Lipopolysaccharide biosynthesis</keyword>
<keyword evidence="6" id="KW-0441">Lipid A biosynthesis</keyword>
<feature type="transmembrane region" description="Helical" evidence="12">
    <location>
        <begin position="62"/>
        <end position="85"/>
    </location>
</feature>
<dbReference type="Proteomes" id="UP000199004">
    <property type="component" value="Unassembled WGS sequence"/>
</dbReference>
<comment type="subcellular location">
    <subcellularLocation>
        <location evidence="1">Cell membrane</location>
        <topology evidence="1">Multi-pass membrane protein</topology>
    </subcellularLocation>
</comment>
<reference evidence="15 16" key="1">
    <citation type="submission" date="2016-10" db="EMBL/GenBank/DDBJ databases">
        <authorList>
            <person name="de Groot N.N."/>
        </authorList>
    </citation>
    <scope>NUCLEOTIDE SEQUENCE [LARGE SCALE GENOMIC DNA]</scope>
    <source>
        <strain evidence="15 16">CGMCC 1.11147</strain>
    </source>
</reference>
<feature type="transmembrane region" description="Helical" evidence="12">
    <location>
        <begin position="32"/>
        <end position="55"/>
    </location>
</feature>